<dbReference type="GO" id="GO:0043041">
    <property type="term" value="P:amino acid activation for nonribosomal peptide biosynthetic process"/>
    <property type="evidence" value="ECO:0007669"/>
    <property type="project" value="TreeGrafter"/>
</dbReference>
<protein>
    <submittedName>
        <fullName evidence="6">Acetyl-CoA synthetase-like protein</fullName>
    </submittedName>
</protein>
<accession>A0A9W9XKV9</accession>
<dbReference type="InterPro" id="IPR001242">
    <property type="entry name" value="Condensation_dom"/>
</dbReference>
<feature type="domain" description="AMP-dependent synthetase/ligase" evidence="4">
    <location>
        <begin position="261"/>
        <end position="338"/>
    </location>
</feature>
<dbReference type="Pfam" id="PF00501">
    <property type="entry name" value="AMP-binding"/>
    <property type="match status" value="1"/>
</dbReference>
<dbReference type="GO" id="GO:0016874">
    <property type="term" value="F:ligase activity"/>
    <property type="evidence" value="ECO:0007669"/>
    <property type="project" value="UniProtKB-KW"/>
</dbReference>
<organism evidence="6 7">
    <name type="scientific">Penicillium fimorum</name>
    <dbReference type="NCBI Taxonomy" id="1882269"/>
    <lineage>
        <taxon>Eukaryota</taxon>
        <taxon>Fungi</taxon>
        <taxon>Dikarya</taxon>
        <taxon>Ascomycota</taxon>
        <taxon>Pezizomycotina</taxon>
        <taxon>Eurotiomycetes</taxon>
        <taxon>Eurotiomycetidae</taxon>
        <taxon>Eurotiales</taxon>
        <taxon>Aspergillaceae</taxon>
        <taxon>Penicillium</taxon>
    </lineage>
</organism>
<keyword evidence="3" id="KW-0436">Ligase</keyword>
<evidence type="ECO:0000259" key="5">
    <source>
        <dbReference type="Pfam" id="PF00668"/>
    </source>
</evidence>
<dbReference type="Gene3D" id="3.40.50.980">
    <property type="match status" value="2"/>
</dbReference>
<evidence type="ECO:0000256" key="2">
    <source>
        <dbReference type="ARBA" id="ARBA00022553"/>
    </source>
</evidence>
<sequence>MTDGRTIKWGIPLHGGDKELRSVSISLGAGTHLHEFCQRHEVALSNLFQVAWGLVLQTYTGSDAACFGYLNSGRDVSVPGVNAIMGLFISMLVCRVETDAEASVLSILQKTQVEYLQGLPHQHYSLAGRVRRAEKGEAGAALRWKQPEAKILQRDYCKTTIWDIGYDANPKFLQYDVAVTIGVGEQDIRIFLSYWSTSIGDERAAGIASTLRQIVQGMAVQPHRTARDLDTVNEDDRGQIYTWNGTVPPPVDRWVHALVEERSCTQPDAPAICAWDGDLTYGELHALSSALAAHLTQRGVGPEVFVPLCFEKSRWTTVAMLGVMKAGGAFVLLDPSHPWLDTPKPGDEKGEDERGVHEADDILAAPTDRFRAAALSRADIDIKMGQRAVGLLARNHPNASSTRMRDLASLWAGCLRFRNLSHHVTPDWWDIAS</sequence>
<keyword evidence="7" id="KW-1185">Reference proteome</keyword>
<dbReference type="GO" id="GO:0044550">
    <property type="term" value="P:secondary metabolite biosynthetic process"/>
    <property type="evidence" value="ECO:0007669"/>
    <property type="project" value="TreeGrafter"/>
</dbReference>
<name>A0A9W9XKV9_9EURO</name>
<reference evidence="6" key="1">
    <citation type="submission" date="2022-12" db="EMBL/GenBank/DDBJ databases">
        <authorList>
            <person name="Petersen C."/>
        </authorList>
    </citation>
    <scope>NUCLEOTIDE SEQUENCE</scope>
    <source>
        <strain evidence="6">IBT 29495</strain>
    </source>
</reference>
<dbReference type="Pfam" id="PF00668">
    <property type="entry name" value="Condensation"/>
    <property type="match status" value="1"/>
</dbReference>
<dbReference type="Gene3D" id="3.30.559.30">
    <property type="entry name" value="Nonribosomal peptide synthetase, condensation domain"/>
    <property type="match status" value="1"/>
</dbReference>
<evidence type="ECO:0000313" key="6">
    <source>
        <dbReference type="EMBL" id="KAJ5494851.1"/>
    </source>
</evidence>
<dbReference type="AlphaFoldDB" id="A0A9W9XKV9"/>
<dbReference type="PANTHER" id="PTHR45527:SF16">
    <property type="entry name" value="NONRIBOSOMAL PEPTIDE SYNTHASE ATNA-RELATED"/>
    <property type="match status" value="1"/>
</dbReference>
<reference evidence="6" key="2">
    <citation type="journal article" date="2023" name="IMA Fungus">
        <title>Comparative genomic study of the Penicillium genus elucidates a diverse pangenome and 15 lateral gene transfer events.</title>
        <authorList>
            <person name="Petersen C."/>
            <person name="Sorensen T."/>
            <person name="Nielsen M.R."/>
            <person name="Sondergaard T.E."/>
            <person name="Sorensen J.L."/>
            <person name="Fitzpatrick D.A."/>
            <person name="Frisvad J.C."/>
            <person name="Nielsen K.L."/>
        </authorList>
    </citation>
    <scope>NUCLEOTIDE SEQUENCE</scope>
    <source>
        <strain evidence="6">IBT 29495</strain>
    </source>
</reference>
<feature type="domain" description="Condensation" evidence="5">
    <location>
        <begin position="24"/>
        <end position="240"/>
    </location>
</feature>
<proteinExistence type="predicted"/>
<evidence type="ECO:0000256" key="1">
    <source>
        <dbReference type="ARBA" id="ARBA00022450"/>
    </source>
</evidence>
<dbReference type="SUPFAM" id="SSF56801">
    <property type="entry name" value="Acetyl-CoA synthetase-like"/>
    <property type="match status" value="1"/>
</dbReference>
<dbReference type="Proteomes" id="UP001149954">
    <property type="component" value="Unassembled WGS sequence"/>
</dbReference>
<keyword evidence="2" id="KW-0597">Phosphoprotein</keyword>
<comment type="caution">
    <text evidence="6">The sequence shown here is derived from an EMBL/GenBank/DDBJ whole genome shotgun (WGS) entry which is preliminary data.</text>
</comment>
<evidence type="ECO:0000313" key="7">
    <source>
        <dbReference type="Proteomes" id="UP001149954"/>
    </source>
</evidence>
<evidence type="ECO:0000259" key="4">
    <source>
        <dbReference type="Pfam" id="PF00501"/>
    </source>
</evidence>
<dbReference type="GO" id="GO:0005737">
    <property type="term" value="C:cytoplasm"/>
    <property type="evidence" value="ECO:0007669"/>
    <property type="project" value="TreeGrafter"/>
</dbReference>
<evidence type="ECO:0000256" key="3">
    <source>
        <dbReference type="ARBA" id="ARBA00022598"/>
    </source>
</evidence>
<gene>
    <name evidence="6" type="ORF">N7463_010938</name>
</gene>
<dbReference type="GO" id="GO:0031177">
    <property type="term" value="F:phosphopantetheine binding"/>
    <property type="evidence" value="ECO:0007669"/>
    <property type="project" value="TreeGrafter"/>
</dbReference>
<dbReference type="SUPFAM" id="SSF52777">
    <property type="entry name" value="CoA-dependent acyltransferases"/>
    <property type="match status" value="1"/>
</dbReference>
<keyword evidence="1" id="KW-0596">Phosphopantetheine</keyword>
<dbReference type="OrthoDB" id="4511082at2759"/>
<dbReference type="EMBL" id="JAPWDS010000006">
    <property type="protein sequence ID" value="KAJ5494851.1"/>
    <property type="molecule type" value="Genomic_DNA"/>
</dbReference>
<dbReference type="InterPro" id="IPR000873">
    <property type="entry name" value="AMP-dep_synth/lig_dom"/>
</dbReference>
<dbReference type="PANTHER" id="PTHR45527">
    <property type="entry name" value="NONRIBOSOMAL PEPTIDE SYNTHETASE"/>
    <property type="match status" value="1"/>
</dbReference>